<proteinExistence type="evidence at transcript level"/>
<dbReference type="InterPro" id="IPR003657">
    <property type="entry name" value="WRKY_dom"/>
</dbReference>
<dbReference type="SMART" id="SM00774">
    <property type="entry name" value="WRKY"/>
    <property type="match status" value="1"/>
</dbReference>
<comment type="subcellular location">
    <subcellularLocation>
        <location evidence="1">Nucleus</location>
    </subcellularLocation>
</comment>
<dbReference type="PANTHER" id="PTHR31429:SF59">
    <property type="entry name" value="WRKY TRANSCRIPTION FACTOR 47-RELATED"/>
    <property type="match status" value="1"/>
</dbReference>
<dbReference type="InterPro" id="IPR036576">
    <property type="entry name" value="WRKY_dom_sf"/>
</dbReference>
<keyword evidence="4" id="KW-0804">Transcription</keyword>
<dbReference type="Pfam" id="PF03106">
    <property type="entry name" value="WRKY"/>
    <property type="match status" value="1"/>
</dbReference>
<protein>
    <submittedName>
        <fullName evidence="8">Transcription factor WRKY25</fullName>
    </submittedName>
</protein>
<evidence type="ECO:0000313" key="8">
    <source>
        <dbReference type="EMBL" id="QRX38922.1"/>
    </source>
</evidence>
<feature type="domain" description="WRKY" evidence="7">
    <location>
        <begin position="235"/>
        <end position="301"/>
    </location>
</feature>
<feature type="region of interest" description="Disordered" evidence="6">
    <location>
        <begin position="184"/>
        <end position="219"/>
    </location>
</feature>
<keyword evidence="5" id="KW-0539">Nucleus</keyword>
<evidence type="ECO:0000256" key="1">
    <source>
        <dbReference type="ARBA" id="ARBA00004123"/>
    </source>
</evidence>
<dbReference type="GO" id="GO:0043565">
    <property type="term" value="F:sequence-specific DNA binding"/>
    <property type="evidence" value="ECO:0007669"/>
    <property type="project" value="InterPro"/>
</dbReference>
<feature type="compositionally biased region" description="Polar residues" evidence="6">
    <location>
        <begin position="201"/>
        <end position="210"/>
    </location>
</feature>
<organism evidence="8">
    <name type="scientific">Lilium regale</name>
    <name type="common">Regal lily</name>
    <dbReference type="NCBI Taxonomy" id="82328"/>
    <lineage>
        <taxon>Eukaryota</taxon>
        <taxon>Viridiplantae</taxon>
        <taxon>Streptophyta</taxon>
        <taxon>Embryophyta</taxon>
        <taxon>Tracheophyta</taxon>
        <taxon>Spermatophyta</taxon>
        <taxon>Magnoliopsida</taxon>
        <taxon>Liliopsida</taxon>
        <taxon>Liliales</taxon>
        <taxon>Liliaceae</taxon>
        <taxon>Lilium</taxon>
    </lineage>
</organism>
<evidence type="ECO:0000256" key="3">
    <source>
        <dbReference type="ARBA" id="ARBA00023125"/>
    </source>
</evidence>
<evidence type="ECO:0000256" key="6">
    <source>
        <dbReference type="SAM" id="MobiDB-lite"/>
    </source>
</evidence>
<evidence type="ECO:0000259" key="7">
    <source>
        <dbReference type="PROSITE" id="PS50811"/>
    </source>
</evidence>
<dbReference type="SUPFAM" id="SSF118290">
    <property type="entry name" value="WRKY DNA-binding domain"/>
    <property type="match status" value="1"/>
</dbReference>
<accession>A0A894TG20</accession>
<dbReference type="FunFam" id="2.20.25.80:FF:000002">
    <property type="entry name" value="probable WRKY transcription factor 31"/>
    <property type="match status" value="1"/>
</dbReference>
<keyword evidence="3" id="KW-0238">DNA-binding</keyword>
<dbReference type="InterPro" id="IPR044810">
    <property type="entry name" value="WRKY_plant"/>
</dbReference>
<reference evidence="8" key="1">
    <citation type="journal article" date="2021" name="Phytopathology">
        <title>WRKY transcription factors actively respond to Fusarium oxysporum in Lilium regale Wilson.</title>
        <authorList>
            <person name="Li S."/>
            <person name="Liu G."/>
            <person name="Pu L."/>
            <person name="Liu X."/>
            <person name="Wang Z."/>
            <person name="Zhao Q."/>
            <person name="Chen H."/>
            <person name="Ge F."/>
            <person name="Liu D."/>
        </authorList>
    </citation>
    <scope>NUCLEOTIDE SEQUENCE</scope>
    <source>
        <tissue evidence="8">Roots</tissue>
    </source>
</reference>
<dbReference type="GO" id="GO:0003700">
    <property type="term" value="F:DNA-binding transcription factor activity"/>
    <property type="evidence" value="ECO:0007669"/>
    <property type="project" value="InterPro"/>
</dbReference>
<dbReference type="GO" id="GO:0005634">
    <property type="term" value="C:nucleus"/>
    <property type="evidence" value="ECO:0007669"/>
    <property type="project" value="UniProtKB-SubCell"/>
</dbReference>
<keyword evidence="2" id="KW-0805">Transcription regulation</keyword>
<dbReference type="EMBL" id="MW125570">
    <property type="protein sequence ID" value="QRX38922.1"/>
    <property type="molecule type" value="mRNA"/>
</dbReference>
<feature type="region of interest" description="Disordered" evidence="6">
    <location>
        <begin position="435"/>
        <end position="456"/>
    </location>
</feature>
<evidence type="ECO:0000256" key="5">
    <source>
        <dbReference type="ARBA" id="ARBA00023242"/>
    </source>
</evidence>
<dbReference type="AlphaFoldDB" id="A0A894TG20"/>
<gene>
    <name evidence="8" type="primary">WRKY25</name>
</gene>
<dbReference type="PANTHER" id="PTHR31429">
    <property type="entry name" value="WRKY TRANSCRIPTION FACTOR 36-RELATED"/>
    <property type="match status" value="1"/>
</dbReference>
<evidence type="ECO:0000256" key="4">
    <source>
        <dbReference type="ARBA" id="ARBA00023163"/>
    </source>
</evidence>
<name>A0A894TG20_LILRE</name>
<dbReference type="Gene3D" id="2.20.25.80">
    <property type="entry name" value="WRKY domain"/>
    <property type="match status" value="1"/>
</dbReference>
<dbReference type="PROSITE" id="PS50811">
    <property type="entry name" value="WRKY"/>
    <property type="match status" value="1"/>
</dbReference>
<evidence type="ECO:0000256" key="2">
    <source>
        <dbReference type="ARBA" id="ARBA00023015"/>
    </source>
</evidence>
<sequence>MERPKEMTFLHTAVEEVDFFSENRLRNTVARAADGDDALDHSNSRVNIGLNLLTTNSGDGWKGVEEKEKPSDEIILQGELNRLSDENRQLRSMLDQVTENYSALYSQLLQVMQHQGVPENRIEERKEKKSEMAAPTTISAKQLMDPGRISMRETNEQHYRTSDADKQLPTLSNSIDERGAIAFTKRPISHDDGPSDGASPSWGSNMNQKQNQERIPDQMLEYPCRKARVSVRARSDAPMISDGCQWRKYGQKMAKGNPCPRAYFRCTMAIGCPVRKQVQRCADDKTILITTYEGNHNHPLPPAATTMAKTTSAAATMLLSGSTTSKDSLVTSPFCNPFSPYTSTMATLSASAPFPTITLDLTQPPTAPLHQSQHFPLSMCLPPRHPGSSSTQFAQLQRQPSVLAETVTAAIASDPNFTAALAVAISSIMAAPRTGNTAGNSGSPPRTQSCTTFSTN</sequence>